<evidence type="ECO:0000313" key="2">
    <source>
        <dbReference type="Proteomes" id="UP000618931"/>
    </source>
</evidence>
<dbReference type="Proteomes" id="UP000618931">
    <property type="component" value="Unassembled WGS sequence"/>
</dbReference>
<sequence>MAAINDDDAEFDPTPEPNEEFEAELERQVAQVPPELFEALKPLLMLGSVANYMLMGHDEDPVPMALTELLGYDLDAVQRLANVKDTPALARVMALHTLELFDFIQIGIQVYESPLGPPLQAYLGRHNVSDEGTESLRTYLLSQGEALLENIGHYLSANDADLQEELRMRRLQTESIFSRLADTLRPYYPPGSSPEDERAAALDAADEAEDAEEAAVQVSFTHAQRATLALALRLPHLLAGLGETPFARALADVPRFRKKALTRLADRLLAAEDDVPFALTWSEMLRLYQAAHVCALSSVAAVSAVGSLEDFLMSGRGDASDAPEVTAEDARHTREAMMAMMTGFVEVVEANHPDDEDVAAARAEIGRLAELLEE</sequence>
<name>A0ABS0IBX2_9BACT</name>
<evidence type="ECO:0000313" key="1">
    <source>
        <dbReference type="EMBL" id="MBF9223964.1"/>
    </source>
</evidence>
<protein>
    <submittedName>
        <fullName evidence="1">Uncharacterized protein</fullName>
    </submittedName>
</protein>
<gene>
    <name evidence="1" type="ORF">I2H31_22875</name>
</gene>
<dbReference type="EMBL" id="JADQDM010000021">
    <property type="protein sequence ID" value="MBF9223964.1"/>
    <property type="molecule type" value="Genomic_DNA"/>
</dbReference>
<comment type="caution">
    <text evidence="1">The sequence shown here is derived from an EMBL/GenBank/DDBJ whole genome shotgun (WGS) entry which is preliminary data.</text>
</comment>
<keyword evidence="2" id="KW-1185">Reference proteome</keyword>
<proteinExistence type="predicted"/>
<dbReference type="RefSeq" id="WP_196295388.1">
    <property type="nucleotide sequence ID" value="NZ_JADQDM010000021.1"/>
</dbReference>
<accession>A0ABS0IBX2</accession>
<reference evidence="1 2" key="1">
    <citation type="submission" date="2020-11" db="EMBL/GenBank/DDBJ databases">
        <authorList>
            <person name="Kim M.K."/>
        </authorList>
    </citation>
    <scope>NUCLEOTIDE SEQUENCE [LARGE SCALE GENOMIC DNA]</scope>
    <source>
        <strain evidence="1 2">BT662</strain>
    </source>
</reference>
<organism evidence="1 2">
    <name type="scientific">Hymenobacter ruricola</name>
    <dbReference type="NCBI Taxonomy" id="2791023"/>
    <lineage>
        <taxon>Bacteria</taxon>
        <taxon>Pseudomonadati</taxon>
        <taxon>Bacteroidota</taxon>
        <taxon>Cytophagia</taxon>
        <taxon>Cytophagales</taxon>
        <taxon>Hymenobacteraceae</taxon>
        <taxon>Hymenobacter</taxon>
    </lineage>
</organism>